<evidence type="ECO:0000313" key="14">
    <source>
        <dbReference type="EMBL" id="KAF8787218.1"/>
    </source>
</evidence>
<keyword evidence="9" id="KW-0645">Protease</keyword>
<gene>
    <name evidence="14" type="ORF">HNY73_008840</name>
</gene>
<dbReference type="Pfam" id="PF00089">
    <property type="entry name" value="Trypsin"/>
    <property type="match status" value="1"/>
</dbReference>
<dbReference type="InterPro" id="IPR036896">
    <property type="entry name" value="Avidin-like_sf"/>
</dbReference>
<comment type="subcellular location">
    <subcellularLocation>
        <location evidence="1">Secreted</location>
    </subcellularLocation>
</comment>
<evidence type="ECO:0000256" key="4">
    <source>
        <dbReference type="ARBA" id="ARBA00022729"/>
    </source>
</evidence>
<keyword evidence="9" id="KW-0720">Serine protease</keyword>
<dbReference type="PANTHER" id="PTHR34399">
    <property type="entry name" value="AVIDIN-RELATED"/>
    <property type="match status" value="1"/>
</dbReference>
<dbReference type="AlphaFoldDB" id="A0A8T0FAB3"/>
<reference evidence="14" key="1">
    <citation type="journal article" date="2020" name="bioRxiv">
        <title>Chromosome-level reference genome of the European wasp spider Argiope bruennichi: a resource for studies on range expansion and evolutionary adaptation.</title>
        <authorList>
            <person name="Sheffer M.M."/>
            <person name="Hoppe A."/>
            <person name="Krehenwinkel H."/>
            <person name="Uhl G."/>
            <person name="Kuss A.W."/>
            <person name="Jensen L."/>
            <person name="Jensen C."/>
            <person name="Gillespie R.G."/>
            <person name="Hoff K.J."/>
            <person name="Prost S."/>
        </authorList>
    </citation>
    <scope>NUCLEOTIDE SEQUENCE</scope>
</reference>
<dbReference type="Gene3D" id="2.40.10.10">
    <property type="entry name" value="Trypsin-like serine proteases"/>
    <property type="match status" value="2"/>
</dbReference>
<evidence type="ECO:0000313" key="15">
    <source>
        <dbReference type="Proteomes" id="UP000807504"/>
    </source>
</evidence>
<sequence>MALLRKCYFVGVIFLVFLIISESATDDSEDYDEEDLTRTYRFPSAPRERPCQYRRQEGVCRRRSECRRPTRHTCRFGLNPIVCCMDRPETTTTTTTRRPTPPKPTRPRPSPAKPDEIQEIDLTFPNCGKRTQKVSEENRRNGAREEEPSSRRRGILSRRGKREVAVFKTSVPGGPKRFLCGASLVSRQYVVTAAHCFDAEKGNIDPKKLHGGGSTPKKDGTEYLVEDVLLHPDYKPRLLSTISAMKGGRSGQADRKRVTRCLPLRALWDKIIPGGVSSQVLQEVEIHIVPLKQCNESYYKVARGNFPKGITNLFICAGEKEGGKDACQGDSGGPMVAKLKDFSWVQLGVVSFGYGCAQVVTSTGGQLCTDLTGTWQNQLGSTMTIQRTDGINKNGEYYKITGRYNTTVESSNGAANVSSDMTGLVQPLKGGSLLAFNVIWNHGNSLTAWVGQCLVCDGQEKLFTTWVLRSYQTPQNRWMSNMIHQDTFHRIDQKDSVKNASVSNIYSDPVGHWKSATGDYIKITNVSETGEMDGLHMAPGSTNGAVLYGRIDGNRTRTVHAFAAVNAQYIKGWGGYIYEPRAKNQTMETAWLSHKFSEQCNDPRKHVAFGMDIYFKEDEKHMEMNSSY</sequence>
<organism evidence="14 15">
    <name type="scientific">Argiope bruennichi</name>
    <name type="common">Wasp spider</name>
    <name type="synonym">Aranea bruennichi</name>
    <dbReference type="NCBI Taxonomy" id="94029"/>
    <lineage>
        <taxon>Eukaryota</taxon>
        <taxon>Metazoa</taxon>
        <taxon>Ecdysozoa</taxon>
        <taxon>Arthropoda</taxon>
        <taxon>Chelicerata</taxon>
        <taxon>Arachnida</taxon>
        <taxon>Araneae</taxon>
        <taxon>Araneomorphae</taxon>
        <taxon>Entelegynae</taxon>
        <taxon>Araneoidea</taxon>
        <taxon>Araneidae</taxon>
        <taxon>Argiope</taxon>
    </lineage>
</organism>
<dbReference type="GO" id="GO:0006508">
    <property type="term" value="P:proteolysis"/>
    <property type="evidence" value="ECO:0007669"/>
    <property type="project" value="UniProtKB-KW"/>
</dbReference>
<evidence type="ECO:0000256" key="8">
    <source>
        <dbReference type="PROSITE-ProRule" id="PRU00723"/>
    </source>
</evidence>
<evidence type="ECO:0000256" key="5">
    <source>
        <dbReference type="ARBA" id="ARBA00023157"/>
    </source>
</evidence>
<dbReference type="Pfam" id="PF01382">
    <property type="entry name" value="Avidin"/>
    <property type="match status" value="2"/>
</dbReference>
<feature type="region of interest" description="Disordered" evidence="10">
    <location>
        <begin position="90"/>
        <end position="160"/>
    </location>
</feature>
<proteinExistence type="inferred from homology"/>
<feature type="domain" description="C3H1-type" evidence="12">
    <location>
        <begin position="45"/>
        <end position="75"/>
    </location>
</feature>
<dbReference type="SUPFAM" id="SSF50494">
    <property type="entry name" value="Trypsin-like serine proteases"/>
    <property type="match status" value="1"/>
</dbReference>
<evidence type="ECO:0000256" key="9">
    <source>
        <dbReference type="RuleBase" id="RU363034"/>
    </source>
</evidence>
<feature type="zinc finger region" description="C3H1-type" evidence="8">
    <location>
        <begin position="45"/>
        <end position="75"/>
    </location>
</feature>
<comment type="similarity">
    <text evidence="2">Belongs to the avidin/streptavidin family.</text>
</comment>
<dbReference type="PROSITE" id="PS50240">
    <property type="entry name" value="TRYPSIN_DOM"/>
    <property type="match status" value="1"/>
</dbReference>
<keyword evidence="3" id="KW-0964">Secreted</keyword>
<dbReference type="GO" id="GO:0008270">
    <property type="term" value="F:zinc ion binding"/>
    <property type="evidence" value="ECO:0007669"/>
    <property type="project" value="UniProtKB-KW"/>
</dbReference>
<dbReference type="InterPro" id="IPR005469">
    <property type="entry name" value="Avidin"/>
</dbReference>
<dbReference type="FunFam" id="2.40.10.10:FF:000054">
    <property type="entry name" value="Complement C1r subcomponent"/>
    <property type="match status" value="1"/>
</dbReference>
<keyword evidence="6" id="KW-0325">Glycoprotein</keyword>
<dbReference type="CDD" id="cd00190">
    <property type="entry name" value="Tryp_SPc"/>
    <property type="match status" value="1"/>
</dbReference>
<dbReference type="GO" id="GO:0004252">
    <property type="term" value="F:serine-type endopeptidase activity"/>
    <property type="evidence" value="ECO:0007669"/>
    <property type="project" value="InterPro"/>
</dbReference>
<dbReference type="SMART" id="SM00020">
    <property type="entry name" value="Tryp_SPc"/>
    <property type="match status" value="1"/>
</dbReference>
<keyword evidence="9" id="KW-0378">Hydrolase</keyword>
<feature type="chain" id="PRO_5035888127" evidence="11">
    <location>
        <begin position="24"/>
        <end position="628"/>
    </location>
</feature>
<dbReference type="PANTHER" id="PTHR34399:SF3">
    <property type="entry name" value="AVID PROTEIN-RELATED"/>
    <property type="match status" value="1"/>
</dbReference>
<evidence type="ECO:0000256" key="6">
    <source>
        <dbReference type="ARBA" id="ARBA00023180"/>
    </source>
</evidence>
<keyword evidence="15" id="KW-1185">Reference proteome</keyword>
<evidence type="ECO:0000256" key="10">
    <source>
        <dbReference type="SAM" id="MobiDB-lite"/>
    </source>
</evidence>
<dbReference type="InterPro" id="IPR001254">
    <property type="entry name" value="Trypsin_dom"/>
</dbReference>
<dbReference type="InterPro" id="IPR005468">
    <property type="entry name" value="Avidin/str"/>
</dbReference>
<accession>A0A8T0FAB3</accession>
<dbReference type="GO" id="GO:0009374">
    <property type="term" value="F:biotin binding"/>
    <property type="evidence" value="ECO:0007669"/>
    <property type="project" value="InterPro"/>
</dbReference>
<evidence type="ECO:0000256" key="2">
    <source>
        <dbReference type="ARBA" id="ARBA00006297"/>
    </source>
</evidence>
<evidence type="ECO:0000259" key="12">
    <source>
        <dbReference type="PROSITE" id="PS50103"/>
    </source>
</evidence>
<evidence type="ECO:0000256" key="11">
    <source>
        <dbReference type="SAM" id="SignalP"/>
    </source>
</evidence>
<keyword evidence="7" id="KW-0092">Biotin</keyword>
<feature type="signal peptide" evidence="11">
    <location>
        <begin position="1"/>
        <end position="23"/>
    </location>
</feature>
<dbReference type="InterPro" id="IPR033116">
    <property type="entry name" value="TRYPSIN_SER"/>
</dbReference>
<keyword evidence="4 11" id="KW-0732">Signal</keyword>
<dbReference type="InterPro" id="IPR000571">
    <property type="entry name" value="Znf_CCCH"/>
</dbReference>
<dbReference type="InterPro" id="IPR043504">
    <property type="entry name" value="Peptidase_S1_PA_chymotrypsin"/>
</dbReference>
<dbReference type="Proteomes" id="UP000807504">
    <property type="component" value="Unassembled WGS sequence"/>
</dbReference>
<dbReference type="EMBL" id="JABXBU010000015">
    <property type="protein sequence ID" value="KAF8787218.1"/>
    <property type="molecule type" value="Genomic_DNA"/>
</dbReference>
<dbReference type="PRINTS" id="PR00709">
    <property type="entry name" value="AVIDIN"/>
</dbReference>
<evidence type="ECO:0000256" key="7">
    <source>
        <dbReference type="ARBA" id="ARBA00023267"/>
    </source>
</evidence>
<feature type="domain" description="Peptidase S1" evidence="13">
    <location>
        <begin position="164"/>
        <end position="472"/>
    </location>
</feature>
<comment type="caution">
    <text evidence="14">The sequence shown here is derived from an EMBL/GenBank/DDBJ whole genome shotgun (WGS) entry which is preliminary data.</text>
</comment>
<dbReference type="SUPFAM" id="SSF50876">
    <property type="entry name" value="Avidin/streptavidin"/>
    <property type="match status" value="2"/>
</dbReference>
<name>A0A8T0FAB3_ARGBR</name>
<reference evidence="14" key="2">
    <citation type="submission" date="2020-06" db="EMBL/GenBank/DDBJ databases">
        <authorList>
            <person name="Sheffer M."/>
        </authorList>
    </citation>
    <scope>NUCLEOTIDE SEQUENCE</scope>
</reference>
<dbReference type="InterPro" id="IPR009003">
    <property type="entry name" value="Peptidase_S1_PA"/>
</dbReference>
<keyword evidence="8" id="KW-0863">Zinc-finger</keyword>
<feature type="compositionally biased region" description="Basic residues" evidence="10">
    <location>
        <begin position="151"/>
        <end position="160"/>
    </location>
</feature>
<keyword evidence="5" id="KW-1015">Disulfide bond</keyword>
<protein>
    <submittedName>
        <fullName evidence="14">Clotting factor B like protein</fullName>
    </submittedName>
</protein>
<keyword evidence="8" id="KW-0862">Zinc</keyword>
<dbReference type="PROSITE" id="PS50103">
    <property type="entry name" value="ZF_C3H1"/>
    <property type="match status" value="1"/>
</dbReference>
<dbReference type="PROSITE" id="PS00134">
    <property type="entry name" value="TRYPSIN_HIS"/>
    <property type="match status" value="1"/>
</dbReference>
<dbReference type="InterPro" id="IPR018114">
    <property type="entry name" value="TRYPSIN_HIS"/>
</dbReference>
<evidence type="ECO:0000256" key="1">
    <source>
        <dbReference type="ARBA" id="ARBA00004613"/>
    </source>
</evidence>
<evidence type="ECO:0000259" key="13">
    <source>
        <dbReference type="PROSITE" id="PS50240"/>
    </source>
</evidence>
<dbReference type="GO" id="GO:0005576">
    <property type="term" value="C:extracellular region"/>
    <property type="evidence" value="ECO:0007669"/>
    <property type="project" value="UniProtKB-SubCell"/>
</dbReference>
<evidence type="ECO:0000256" key="3">
    <source>
        <dbReference type="ARBA" id="ARBA00022525"/>
    </source>
</evidence>
<dbReference type="Gene3D" id="2.40.128.30">
    <property type="entry name" value="Avidin-like"/>
    <property type="match status" value="2"/>
</dbReference>
<dbReference type="PROSITE" id="PS51326">
    <property type="entry name" value="AVIDIN_2"/>
    <property type="match status" value="1"/>
</dbReference>
<dbReference type="PROSITE" id="PS00135">
    <property type="entry name" value="TRYPSIN_SER"/>
    <property type="match status" value="1"/>
</dbReference>
<feature type="compositionally biased region" description="Pro residues" evidence="10">
    <location>
        <begin position="99"/>
        <end position="112"/>
    </location>
</feature>
<feature type="compositionally biased region" description="Basic and acidic residues" evidence="10">
    <location>
        <begin position="133"/>
        <end position="150"/>
    </location>
</feature>
<dbReference type="InterPro" id="IPR051764">
    <property type="entry name" value="Avidin/Streptavidin-rel"/>
</dbReference>
<keyword evidence="8" id="KW-0479">Metal-binding</keyword>